<sequence length="143" mass="15665">MMPSAAASLKPDSENPPACRKPGELFASGKSSFEAMATNPSKIQSILQLSVAALAFLAFAGYLLCMIVQAIKSKGITYFHQAVSPVAISAASKKKRPIRNKRHLGLDNEEKHGNNCFRIVYFPIIRASEYIVQKFLLADNLTH</sequence>
<accession>A0A8D8AJU3</accession>
<feature type="transmembrane region" description="Helical" evidence="1">
    <location>
        <begin position="46"/>
        <end position="68"/>
    </location>
</feature>
<proteinExistence type="predicted"/>
<keyword evidence="1" id="KW-0812">Transmembrane</keyword>
<name>A0A8D8AJU3_CULPI</name>
<keyword evidence="1" id="KW-1133">Transmembrane helix</keyword>
<keyword evidence="1" id="KW-0472">Membrane</keyword>
<organism evidence="2">
    <name type="scientific">Culex pipiens</name>
    <name type="common">House mosquito</name>
    <dbReference type="NCBI Taxonomy" id="7175"/>
    <lineage>
        <taxon>Eukaryota</taxon>
        <taxon>Metazoa</taxon>
        <taxon>Ecdysozoa</taxon>
        <taxon>Arthropoda</taxon>
        <taxon>Hexapoda</taxon>
        <taxon>Insecta</taxon>
        <taxon>Pterygota</taxon>
        <taxon>Neoptera</taxon>
        <taxon>Endopterygota</taxon>
        <taxon>Diptera</taxon>
        <taxon>Nematocera</taxon>
        <taxon>Culicoidea</taxon>
        <taxon>Culicidae</taxon>
        <taxon>Culicinae</taxon>
        <taxon>Culicini</taxon>
        <taxon>Culex</taxon>
        <taxon>Culex</taxon>
    </lineage>
</organism>
<dbReference type="EMBL" id="HBUE01035631">
    <property type="protein sequence ID" value="CAG6458589.1"/>
    <property type="molecule type" value="Transcribed_RNA"/>
</dbReference>
<protein>
    <submittedName>
        <fullName evidence="2">(northern house mosquito) hypothetical protein</fullName>
    </submittedName>
</protein>
<evidence type="ECO:0000256" key="1">
    <source>
        <dbReference type="SAM" id="Phobius"/>
    </source>
</evidence>
<reference evidence="2" key="1">
    <citation type="submission" date="2021-05" db="EMBL/GenBank/DDBJ databases">
        <authorList>
            <person name="Alioto T."/>
            <person name="Alioto T."/>
            <person name="Gomez Garrido J."/>
        </authorList>
    </citation>
    <scope>NUCLEOTIDE SEQUENCE</scope>
</reference>
<dbReference type="AlphaFoldDB" id="A0A8D8AJU3"/>
<evidence type="ECO:0000313" key="2">
    <source>
        <dbReference type="EMBL" id="CAG6458589.1"/>
    </source>
</evidence>